<evidence type="ECO:0000259" key="2">
    <source>
        <dbReference type="Pfam" id="PF22506"/>
    </source>
</evidence>
<organism evidence="3 4">
    <name type="scientific">Sulfuricurvum kujiense</name>
    <dbReference type="NCBI Taxonomy" id="148813"/>
    <lineage>
        <taxon>Bacteria</taxon>
        <taxon>Pseudomonadati</taxon>
        <taxon>Campylobacterota</taxon>
        <taxon>Epsilonproteobacteria</taxon>
        <taxon>Campylobacterales</taxon>
        <taxon>Sulfurimonadaceae</taxon>
        <taxon>Sulfuricurvum</taxon>
    </lineage>
</organism>
<sequence>MRSLTLSVVLSTFLWGAPIGGVAVLVKNTPITLFEVQQEMKQSGTSAKQSADTLIRKKLEQLEAQEKKITVSSTEINEELARMASQNNLSMEQFLNAMQTVRGLSEKDLKAKVEETIKGQKLYSAIAFSKMGQPTTEEENEYYQLHLDEFSRPESFDVTTYISSSQEALATQIADPMRHIENIQTKEENIPFGKINPQLAQILNKIPEGSFSAILPNGQNSFISFYMRDKQNVVTENVDAVRPQIANAILGEKRNQVLNDYFTRLRLSADIKVLRLP</sequence>
<evidence type="ECO:0000313" key="4">
    <source>
        <dbReference type="Proteomes" id="UP000228859"/>
    </source>
</evidence>
<dbReference type="PANTHER" id="PTHR47637:SF1">
    <property type="entry name" value="CHAPERONE SURA"/>
    <property type="match status" value="1"/>
</dbReference>
<dbReference type="InterPro" id="IPR055131">
    <property type="entry name" value="Cj1289-like_C"/>
</dbReference>
<evidence type="ECO:0000313" key="3">
    <source>
        <dbReference type="EMBL" id="DAB39502.1"/>
    </source>
</evidence>
<dbReference type="InterPro" id="IPR027304">
    <property type="entry name" value="Trigger_fact/SurA_dom_sf"/>
</dbReference>
<accession>A0A2D3WDY4</accession>
<dbReference type="PANTHER" id="PTHR47637">
    <property type="entry name" value="CHAPERONE SURA"/>
    <property type="match status" value="1"/>
</dbReference>
<evidence type="ECO:0000256" key="1">
    <source>
        <dbReference type="ARBA" id="ARBA00022729"/>
    </source>
</evidence>
<keyword evidence="1" id="KW-0732">Signal</keyword>
<proteinExistence type="predicted"/>
<dbReference type="InterPro" id="IPR046357">
    <property type="entry name" value="PPIase_dom_sf"/>
</dbReference>
<dbReference type="RefSeq" id="WP_303662728.1">
    <property type="nucleotide sequence ID" value="NZ_DLUI01000007.1"/>
</dbReference>
<reference evidence="3 4" key="1">
    <citation type="journal article" date="2017" name="Front. Microbiol.">
        <title>Comparative Genomic Analysis of the Class Epsilonproteobacteria and Proposed Reclassification to Epsilonbacteraeota (phyl. nov.).</title>
        <authorList>
            <person name="Waite D.W."/>
            <person name="Vanwonterghem I."/>
            <person name="Rinke C."/>
            <person name="Parks D.H."/>
            <person name="Zhang Y."/>
            <person name="Takai K."/>
            <person name="Sievert S.M."/>
            <person name="Simon J."/>
            <person name="Campbell B.J."/>
            <person name="Hanson T.E."/>
            <person name="Woyke T."/>
            <person name="Klotz M.G."/>
            <person name="Hugenholtz P."/>
        </authorList>
    </citation>
    <scope>NUCLEOTIDE SEQUENCE [LARGE SCALE GENOMIC DNA]</scope>
    <source>
        <strain evidence="3">UBA12443</strain>
    </source>
</reference>
<feature type="domain" description="Cj1289-like C-terminal" evidence="2">
    <location>
        <begin position="139"/>
        <end position="230"/>
    </location>
</feature>
<protein>
    <submittedName>
        <fullName evidence="3">Peptidylprolyl isomerase</fullName>
    </submittedName>
</protein>
<gene>
    <name evidence="3" type="ORF">CFH83_00390</name>
</gene>
<dbReference type="Gene3D" id="1.10.4030.10">
    <property type="entry name" value="Porin chaperone SurA, peptide-binding domain"/>
    <property type="match status" value="1"/>
</dbReference>
<dbReference type="Pfam" id="PF22506">
    <property type="entry name" value="Cj1289-like_C"/>
    <property type="match status" value="1"/>
</dbReference>
<dbReference type="AlphaFoldDB" id="A0A2D3WDY4"/>
<name>A0A2D3WDY4_9BACT</name>
<keyword evidence="3" id="KW-0413">Isomerase</keyword>
<dbReference type="GO" id="GO:0003755">
    <property type="term" value="F:peptidyl-prolyl cis-trans isomerase activity"/>
    <property type="evidence" value="ECO:0007669"/>
    <property type="project" value="InterPro"/>
</dbReference>
<dbReference type="InterPro" id="IPR050280">
    <property type="entry name" value="OMP_Chaperone_SurA"/>
</dbReference>
<comment type="caution">
    <text evidence="3">The sequence shown here is derived from an EMBL/GenBank/DDBJ whole genome shotgun (WGS) entry which is preliminary data.</text>
</comment>
<dbReference type="EMBL" id="DLUI01000007">
    <property type="protein sequence ID" value="DAB39502.1"/>
    <property type="molecule type" value="Genomic_DNA"/>
</dbReference>
<dbReference type="Gene3D" id="3.10.50.40">
    <property type="match status" value="1"/>
</dbReference>
<dbReference type="Proteomes" id="UP000228859">
    <property type="component" value="Unassembled WGS sequence"/>
</dbReference>
<dbReference type="SUPFAM" id="SSF109998">
    <property type="entry name" value="Triger factor/SurA peptide-binding domain-like"/>
    <property type="match status" value="1"/>
</dbReference>